<evidence type="ECO:0000313" key="4">
    <source>
        <dbReference type="Proteomes" id="UP000664167"/>
    </source>
</evidence>
<protein>
    <submittedName>
        <fullName evidence="3">Uncharacterized protein</fullName>
    </submittedName>
</protein>
<name>A0A939JHA6_9ACTN</name>
<feature type="signal peptide" evidence="2">
    <location>
        <begin position="1"/>
        <end position="22"/>
    </location>
</feature>
<keyword evidence="2" id="KW-0732">Signal</keyword>
<feature type="region of interest" description="Disordered" evidence="1">
    <location>
        <begin position="26"/>
        <end position="96"/>
    </location>
</feature>
<evidence type="ECO:0000256" key="2">
    <source>
        <dbReference type="SAM" id="SignalP"/>
    </source>
</evidence>
<feature type="compositionally biased region" description="Polar residues" evidence="1">
    <location>
        <begin position="69"/>
        <end position="96"/>
    </location>
</feature>
<evidence type="ECO:0000256" key="1">
    <source>
        <dbReference type="SAM" id="MobiDB-lite"/>
    </source>
</evidence>
<dbReference type="AlphaFoldDB" id="A0A939JHA6"/>
<evidence type="ECO:0000313" key="3">
    <source>
        <dbReference type="EMBL" id="MBO0512402.1"/>
    </source>
</evidence>
<reference evidence="3" key="1">
    <citation type="submission" date="2021-03" db="EMBL/GenBank/DDBJ databases">
        <title>Streptomyces poriferae sp. nov., a novel marine sponge-derived Actinobacteria species with anti-MRSA activity.</title>
        <authorList>
            <person name="Sandoval-Powers M."/>
            <person name="Kralova S."/>
            <person name="Nguyen G.-S."/>
            <person name="Fawwal D."/>
            <person name="Degnes K."/>
            <person name="Klinkenberg G."/>
            <person name="Sletta H."/>
            <person name="Wentzel A."/>
            <person name="Liles M.R."/>
        </authorList>
    </citation>
    <scope>NUCLEOTIDE SEQUENCE</scope>
    <source>
        <strain evidence="3">DSM 41794</strain>
    </source>
</reference>
<dbReference type="RefSeq" id="WP_206961795.1">
    <property type="nucleotide sequence ID" value="NZ_BAAAJJ010000002.1"/>
</dbReference>
<comment type="caution">
    <text evidence="3">The sequence shown here is derived from an EMBL/GenBank/DDBJ whole genome shotgun (WGS) entry which is preliminary data.</text>
</comment>
<gene>
    <name evidence="3" type="ORF">J0695_11370</name>
</gene>
<feature type="chain" id="PRO_5038380413" evidence="2">
    <location>
        <begin position="23"/>
        <end position="96"/>
    </location>
</feature>
<proteinExistence type="predicted"/>
<dbReference type="EMBL" id="JAFLRJ010000099">
    <property type="protein sequence ID" value="MBO0512402.1"/>
    <property type="molecule type" value="Genomic_DNA"/>
</dbReference>
<dbReference type="Proteomes" id="UP000664167">
    <property type="component" value="Unassembled WGS sequence"/>
</dbReference>
<accession>A0A939JHA6</accession>
<keyword evidence="4" id="KW-1185">Reference proteome</keyword>
<sequence>MRSRLIRAALGAFAAAALLATAGTVAGGDHDRTNRPALADVQWGAPPEAPADGTDAPKDVQWSVISAAGSGNETVPQDVQWNSAPNGAEGTETTAS</sequence>
<organism evidence="3 4">
    <name type="scientific">Streptomyces beijiangensis</name>
    <dbReference type="NCBI Taxonomy" id="163361"/>
    <lineage>
        <taxon>Bacteria</taxon>
        <taxon>Bacillati</taxon>
        <taxon>Actinomycetota</taxon>
        <taxon>Actinomycetes</taxon>
        <taxon>Kitasatosporales</taxon>
        <taxon>Streptomycetaceae</taxon>
        <taxon>Streptomyces</taxon>
    </lineage>
</organism>